<keyword evidence="4 6" id="KW-1133">Transmembrane helix</keyword>
<evidence type="ECO:0000256" key="1">
    <source>
        <dbReference type="ARBA" id="ARBA00004141"/>
    </source>
</evidence>
<name>A0A1E7EUL8_9STRA</name>
<keyword evidence="3" id="KW-0732">Signal</keyword>
<dbReference type="InParanoid" id="A0A1E7EUL8"/>
<dbReference type="Proteomes" id="UP000095751">
    <property type="component" value="Unassembled WGS sequence"/>
</dbReference>
<dbReference type="KEGG" id="fcy:FRACYDRAFT_194986"/>
<feature type="domain" description="GOST seven transmembrane" evidence="7">
    <location>
        <begin position="75"/>
        <end position="324"/>
    </location>
</feature>
<accession>A0A1E7EUL8</accession>
<keyword evidence="2 6" id="KW-0812">Transmembrane</keyword>
<gene>
    <name evidence="8" type="ORF">FRACYDRAFT_194986</name>
</gene>
<evidence type="ECO:0000313" key="8">
    <source>
        <dbReference type="EMBL" id="OEU09556.1"/>
    </source>
</evidence>
<feature type="transmembrane region" description="Helical" evidence="6">
    <location>
        <begin position="110"/>
        <end position="135"/>
    </location>
</feature>
<dbReference type="PANTHER" id="PTHR21229">
    <property type="entry name" value="LUNG SEVEN TRANSMEMBRANE RECEPTOR"/>
    <property type="match status" value="1"/>
</dbReference>
<protein>
    <submittedName>
        <fullName evidence="8">Lung_7-TM_R-domain-containing protein</fullName>
    </submittedName>
</protein>
<dbReference type="OrthoDB" id="19932at2759"/>
<sequence length="371" mass="41374">MIDHSIFKGDHRHADVPSEPLQTFNLNDPKFDVEVSGDYVMVIANCNDDGLSIVTLGSMEWKSVGGFLPGDIFGLMFFYAGLAAIYFVVTLWYHCGMKMYQEAAIPIQKYILATMVVGFLEVAFLGIDLFIWNINGLRYPAVAYTALGLGVLKRGSSRCLGVMVAMGWGVVRESLGATLAKIIFLGLLYSGLTLARDFLAIAAESVQHLSQIQEEEELLDLALVLTPIIIVINIIFYCWIISSLSSTTEYLRNMNQTSKLRRHMQLRCLIITSLVIVGLLLALNIVQVFTNYLNQDQMWIMQAVTHVNYLFVLFGVGILWRPNSHAKDYAMQMELPGLGEDENELELSCVVPSAEDMDDENGFKIDDAVAT</sequence>
<dbReference type="AlphaFoldDB" id="A0A1E7EUL8"/>
<dbReference type="EMBL" id="KV784375">
    <property type="protein sequence ID" value="OEU09556.1"/>
    <property type="molecule type" value="Genomic_DNA"/>
</dbReference>
<dbReference type="InterPro" id="IPR053937">
    <property type="entry name" value="GOST_TM"/>
</dbReference>
<dbReference type="Pfam" id="PF06814">
    <property type="entry name" value="GOST_TM"/>
    <property type="match status" value="1"/>
</dbReference>
<proteinExistence type="predicted"/>
<keyword evidence="5 6" id="KW-0472">Membrane</keyword>
<organism evidence="8 9">
    <name type="scientific">Fragilariopsis cylindrus CCMP1102</name>
    <dbReference type="NCBI Taxonomy" id="635003"/>
    <lineage>
        <taxon>Eukaryota</taxon>
        <taxon>Sar</taxon>
        <taxon>Stramenopiles</taxon>
        <taxon>Ochrophyta</taxon>
        <taxon>Bacillariophyta</taxon>
        <taxon>Bacillariophyceae</taxon>
        <taxon>Bacillariophycidae</taxon>
        <taxon>Bacillariales</taxon>
        <taxon>Bacillariaceae</taxon>
        <taxon>Fragilariopsis</taxon>
    </lineage>
</organism>
<keyword evidence="9" id="KW-1185">Reference proteome</keyword>
<evidence type="ECO:0000256" key="2">
    <source>
        <dbReference type="ARBA" id="ARBA00022692"/>
    </source>
</evidence>
<evidence type="ECO:0000259" key="7">
    <source>
        <dbReference type="Pfam" id="PF06814"/>
    </source>
</evidence>
<comment type="subcellular location">
    <subcellularLocation>
        <location evidence="1">Membrane</location>
        <topology evidence="1">Multi-pass membrane protein</topology>
    </subcellularLocation>
</comment>
<dbReference type="GO" id="GO:0016020">
    <property type="term" value="C:membrane"/>
    <property type="evidence" value="ECO:0007669"/>
    <property type="project" value="UniProtKB-SubCell"/>
</dbReference>
<reference evidence="8 9" key="1">
    <citation type="submission" date="2016-09" db="EMBL/GenBank/DDBJ databases">
        <title>Extensive genetic diversity and differential bi-allelic expression allows diatom success in the polar Southern Ocean.</title>
        <authorList>
            <consortium name="DOE Joint Genome Institute"/>
            <person name="Mock T."/>
            <person name="Otillar R.P."/>
            <person name="Strauss J."/>
            <person name="Dupont C."/>
            <person name="Frickenhaus S."/>
            <person name="Maumus F."/>
            <person name="Mcmullan M."/>
            <person name="Sanges R."/>
            <person name="Schmutz J."/>
            <person name="Toseland A."/>
            <person name="Valas R."/>
            <person name="Veluchamy A."/>
            <person name="Ward B.J."/>
            <person name="Allen A."/>
            <person name="Barry K."/>
            <person name="Falciatore A."/>
            <person name="Ferrante M."/>
            <person name="Fortunato A.E."/>
            <person name="Gloeckner G."/>
            <person name="Gruber A."/>
            <person name="Hipkin R."/>
            <person name="Janech M."/>
            <person name="Kroth P."/>
            <person name="Leese F."/>
            <person name="Lindquist E."/>
            <person name="Lyon B.R."/>
            <person name="Martin J."/>
            <person name="Mayer C."/>
            <person name="Parker M."/>
            <person name="Quesneville H."/>
            <person name="Raymond J."/>
            <person name="Uhlig C."/>
            <person name="Valentin K.U."/>
            <person name="Worden A.Z."/>
            <person name="Armbrust E.V."/>
            <person name="Bowler C."/>
            <person name="Green B."/>
            <person name="Moulton V."/>
            <person name="Van Oosterhout C."/>
            <person name="Grigoriev I."/>
        </authorList>
    </citation>
    <scope>NUCLEOTIDE SEQUENCE [LARGE SCALE GENOMIC DNA]</scope>
    <source>
        <strain evidence="8 9">CCMP1102</strain>
    </source>
</reference>
<evidence type="ECO:0000256" key="6">
    <source>
        <dbReference type="SAM" id="Phobius"/>
    </source>
</evidence>
<feature type="transmembrane region" description="Helical" evidence="6">
    <location>
        <begin position="298"/>
        <end position="320"/>
    </location>
</feature>
<feature type="transmembrane region" description="Helical" evidence="6">
    <location>
        <begin position="72"/>
        <end position="89"/>
    </location>
</feature>
<evidence type="ECO:0000313" key="9">
    <source>
        <dbReference type="Proteomes" id="UP000095751"/>
    </source>
</evidence>
<feature type="transmembrane region" description="Helical" evidence="6">
    <location>
        <begin position="266"/>
        <end position="286"/>
    </location>
</feature>
<evidence type="ECO:0000256" key="5">
    <source>
        <dbReference type="ARBA" id="ARBA00023136"/>
    </source>
</evidence>
<dbReference type="InterPro" id="IPR009637">
    <property type="entry name" value="GPR107/GPR108-like"/>
</dbReference>
<feature type="transmembrane region" description="Helical" evidence="6">
    <location>
        <begin position="223"/>
        <end position="245"/>
    </location>
</feature>
<dbReference type="PANTHER" id="PTHR21229:SF1">
    <property type="entry name" value="GH17801P"/>
    <property type="match status" value="1"/>
</dbReference>
<evidence type="ECO:0000256" key="3">
    <source>
        <dbReference type="ARBA" id="ARBA00022729"/>
    </source>
</evidence>
<dbReference type="GO" id="GO:0005794">
    <property type="term" value="C:Golgi apparatus"/>
    <property type="evidence" value="ECO:0007669"/>
    <property type="project" value="TreeGrafter"/>
</dbReference>
<evidence type="ECO:0000256" key="4">
    <source>
        <dbReference type="ARBA" id="ARBA00022989"/>
    </source>
</evidence>